<evidence type="ECO:0000256" key="7">
    <source>
        <dbReference type="ARBA" id="ARBA00022840"/>
    </source>
</evidence>
<sequence length="357" mass="37449">MAELRPSTPLVLVLVLLPAPALLLRRRWPVVTLALCAAAYVAALVCGTNSPGAALAALVAMFIVARDTSRRTAVAAAAIVVAVVVGVGIGVTVATRADTRFLQIGLALALAAAVGDGVRSRRAYLTAVVDRARRAEQTRDAEARRRVTEERLRIARDLHDAVAHQISVISLNAGVASAALDSRPERAREALSTIRTASRDVLSQIGGMLSVLRADETTALREQPGLARLPELVESVRVAGLDVVLRDEGGDLVDTPLPLAVDIVAYRVIQEGLTNALKHGAGARAHVLLRLEDDALEVVVTNPVDRSLPVESGPASGFGLLGLKERVGSVRGRLESGRAPGGFRLAARLPIDAVVAS</sequence>
<feature type="domain" description="Signal transduction histidine kinase subgroup 3 dimerisation and phosphoacceptor" evidence="10">
    <location>
        <begin position="150"/>
        <end position="215"/>
    </location>
</feature>
<keyword evidence="8" id="KW-0902">Two-component regulatory system</keyword>
<evidence type="ECO:0000256" key="6">
    <source>
        <dbReference type="ARBA" id="ARBA00022777"/>
    </source>
</evidence>
<protein>
    <recommendedName>
        <fullName evidence="2">histidine kinase</fullName>
        <ecNumber evidence="2">2.7.13.3</ecNumber>
    </recommendedName>
</protein>
<name>A0A2K9DUR5_9MICO</name>
<dbReference type="GO" id="GO:0046983">
    <property type="term" value="F:protein dimerization activity"/>
    <property type="evidence" value="ECO:0007669"/>
    <property type="project" value="InterPro"/>
</dbReference>
<keyword evidence="9" id="KW-0472">Membrane</keyword>
<proteinExistence type="predicted"/>
<feature type="transmembrane region" description="Helical" evidence="9">
    <location>
        <begin position="37"/>
        <end position="65"/>
    </location>
</feature>
<keyword evidence="9" id="KW-0812">Transmembrane</keyword>
<dbReference type="InterPro" id="IPR050482">
    <property type="entry name" value="Sensor_HK_TwoCompSys"/>
</dbReference>
<evidence type="ECO:0000256" key="4">
    <source>
        <dbReference type="ARBA" id="ARBA00022679"/>
    </source>
</evidence>
<gene>
    <name evidence="11" type="ORF">CXR34_02715</name>
</gene>
<dbReference type="CDD" id="cd16917">
    <property type="entry name" value="HATPase_UhpB-NarQ-NarX-like"/>
    <property type="match status" value="1"/>
</dbReference>
<dbReference type="Pfam" id="PF07730">
    <property type="entry name" value="HisKA_3"/>
    <property type="match status" value="1"/>
</dbReference>
<dbReference type="GO" id="GO:0000155">
    <property type="term" value="F:phosphorelay sensor kinase activity"/>
    <property type="evidence" value="ECO:0007669"/>
    <property type="project" value="InterPro"/>
</dbReference>
<dbReference type="SUPFAM" id="SSF55874">
    <property type="entry name" value="ATPase domain of HSP90 chaperone/DNA topoisomerase II/histidine kinase"/>
    <property type="match status" value="1"/>
</dbReference>
<keyword evidence="3" id="KW-0597">Phosphoprotein</keyword>
<dbReference type="PANTHER" id="PTHR24421">
    <property type="entry name" value="NITRATE/NITRITE SENSOR PROTEIN NARX-RELATED"/>
    <property type="match status" value="1"/>
</dbReference>
<dbReference type="KEGG" id="mhos:CXR34_02715"/>
<evidence type="ECO:0000259" key="10">
    <source>
        <dbReference type="Pfam" id="PF07730"/>
    </source>
</evidence>
<keyword evidence="5" id="KW-0547">Nucleotide-binding</keyword>
<keyword evidence="9" id="KW-1133">Transmembrane helix</keyword>
<dbReference type="EMBL" id="CP025299">
    <property type="protein sequence ID" value="AUG31066.1"/>
    <property type="molecule type" value="Genomic_DNA"/>
</dbReference>
<evidence type="ECO:0000256" key="9">
    <source>
        <dbReference type="SAM" id="Phobius"/>
    </source>
</evidence>
<organism evidence="11 12">
    <name type="scientific">Microbacterium hominis</name>
    <dbReference type="NCBI Taxonomy" id="162426"/>
    <lineage>
        <taxon>Bacteria</taxon>
        <taxon>Bacillati</taxon>
        <taxon>Actinomycetota</taxon>
        <taxon>Actinomycetes</taxon>
        <taxon>Micrococcales</taxon>
        <taxon>Microbacteriaceae</taxon>
        <taxon>Microbacterium</taxon>
    </lineage>
</organism>
<dbReference type="Proteomes" id="UP000233276">
    <property type="component" value="Chromosome"/>
</dbReference>
<keyword evidence="6 11" id="KW-0418">Kinase</keyword>
<dbReference type="AlphaFoldDB" id="A0A2K9DUR5"/>
<evidence type="ECO:0000256" key="5">
    <source>
        <dbReference type="ARBA" id="ARBA00022741"/>
    </source>
</evidence>
<evidence type="ECO:0000313" key="12">
    <source>
        <dbReference type="Proteomes" id="UP000233276"/>
    </source>
</evidence>
<dbReference type="Gene3D" id="1.20.5.1930">
    <property type="match status" value="1"/>
</dbReference>
<keyword evidence="7" id="KW-0067">ATP-binding</keyword>
<accession>A0A2K9DUR5</accession>
<dbReference type="PANTHER" id="PTHR24421:SF10">
    <property type="entry name" value="NITRATE_NITRITE SENSOR PROTEIN NARQ"/>
    <property type="match status" value="1"/>
</dbReference>
<dbReference type="GO" id="GO:0005524">
    <property type="term" value="F:ATP binding"/>
    <property type="evidence" value="ECO:0007669"/>
    <property type="project" value="UniProtKB-KW"/>
</dbReference>
<evidence type="ECO:0000256" key="8">
    <source>
        <dbReference type="ARBA" id="ARBA00023012"/>
    </source>
</evidence>
<keyword evidence="4" id="KW-0808">Transferase</keyword>
<evidence type="ECO:0000256" key="1">
    <source>
        <dbReference type="ARBA" id="ARBA00000085"/>
    </source>
</evidence>
<evidence type="ECO:0000256" key="2">
    <source>
        <dbReference type="ARBA" id="ARBA00012438"/>
    </source>
</evidence>
<reference evidence="11 12" key="1">
    <citation type="submission" date="2017-12" db="EMBL/GenBank/DDBJ databases">
        <title>Isolation and characterization of estrogens degradatiion strain Microbacterium hominis SJTG1.</title>
        <authorList>
            <person name="Xiong W."/>
            <person name="Yin C."/>
            <person name="Zheng D."/>
            <person name="Liang R."/>
        </authorList>
    </citation>
    <scope>NUCLEOTIDE SEQUENCE [LARGE SCALE GENOMIC DNA]</scope>
    <source>
        <strain evidence="11 12">SJTG1</strain>
    </source>
</reference>
<dbReference type="GO" id="GO:0016020">
    <property type="term" value="C:membrane"/>
    <property type="evidence" value="ECO:0007669"/>
    <property type="project" value="InterPro"/>
</dbReference>
<dbReference type="InterPro" id="IPR011712">
    <property type="entry name" value="Sig_transdc_His_kin_sub3_dim/P"/>
</dbReference>
<dbReference type="Gene3D" id="3.30.565.10">
    <property type="entry name" value="Histidine kinase-like ATPase, C-terminal domain"/>
    <property type="match status" value="1"/>
</dbReference>
<comment type="catalytic activity">
    <reaction evidence="1">
        <text>ATP + protein L-histidine = ADP + protein N-phospho-L-histidine.</text>
        <dbReference type="EC" id="2.7.13.3"/>
    </reaction>
</comment>
<feature type="transmembrane region" description="Helical" evidence="9">
    <location>
        <begin position="72"/>
        <end position="95"/>
    </location>
</feature>
<dbReference type="EC" id="2.7.13.3" evidence="2"/>
<evidence type="ECO:0000313" key="11">
    <source>
        <dbReference type="EMBL" id="AUG31066.1"/>
    </source>
</evidence>
<evidence type="ECO:0000256" key="3">
    <source>
        <dbReference type="ARBA" id="ARBA00022553"/>
    </source>
</evidence>
<dbReference type="InterPro" id="IPR036890">
    <property type="entry name" value="HATPase_C_sf"/>
</dbReference>